<dbReference type="InterPro" id="IPR038499">
    <property type="entry name" value="BRO1_sf"/>
</dbReference>
<feature type="region of interest" description="Disordered" evidence="3">
    <location>
        <begin position="430"/>
        <end position="480"/>
    </location>
</feature>
<proteinExistence type="inferred from homology"/>
<comment type="caution">
    <text evidence="5">The sequence shown here is derived from an EMBL/GenBank/DDBJ whole genome shotgun (WGS) entry which is preliminary data.</text>
</comment>
<dbReference type="InterPro" id="IPR037505">
    <property type="entry name" value="pH-resp_palC"/>
</dbReference>
<protein>
    <recommendedName>
        <fullName evidence="2">pH-response regulator protein palC</fullName>
    </recommendedName>
</protein>
<evidence type="ECO:0000256" key="1">
    <source>
        <dbReference type="ARBA" id="ARBA00010997"/>
    </source>
</evidence>
<dbReference type="Gene3D" id="1.25.40.280">
    <property type="entry name" value="alix/aip1 like domains"/>
    <property type="match status" value="1"/>
</dbReference>
<dbReference type="SMART" id="SM01041">
    <property type="entry name" value="BRO1"/>
    <property type="match status" value="1"/>
</dbReference>
<gene>
    <name evidence="5" type="ORF">M501DRAFT_240161</name>
</gene>
<dbReference type="EMBL" id="MU006103">
    <property type="protein sequence ID" value="KAF2836447.1"/>
    <property type="molecule type" value="Genomic_DNA"/>
</dbReference>
<name>A0A9P4S591_9PEZI</name>
<comment type="similarity">
    <text evidence="1">Belongs to the palC family.</text>
</comment>
<reference evidence="5" key="1">
    <citation type="journal article" date="2020" name="Stud. Mycol.">
        <title>101 Dothideomycetes genomes: a test case for predicting lifestyles and emergence of pathogens.</title>
        <authorList>
            <person name="Haridas S."/>
            <person name="Albert R."/>
            <person name="Binder M."/>
            <person name="Bloem J."/>
            <person name="Labutti K."/>
            <person name="Salamov A."/>
            <person name="Andreopoulos B."/>
            <person name="Baker S."/>
            <person name="Barry K."/>
            <person name="Bills G."/>
            <person name="Bluhm B."/>
            <person name="Cannon C."/>
            <person name="Castanera R."/>
            <person name="Culley D."/>
            <person name="Daum C."/>
            <person name="Ezra D."/>
            <person name="Gonzalez J."/>
            <person name="Henrissat B."/>
            <person name="Kuo A."/>
            <person name="Liang C."/>
            <person name="Lipzen A."/>
            <person name="Lutzoni F."/>
            <person name="Magnuson J."/>
            <person name="Mondo S."/>
            <person name="Nolan M."/>
            <person name="Ohm R."/>
            <person name="Pangilinan J."/>
            <person name="Park H.-J."/>
            <person name="Ramirez L."/>
            <person name="Alfaro M."/>
            <person name="Sun H."/>
            <person name="Tritt A."/>
            <person name="Yoshinaga Y."/>
            <person name="Zwiers L.-H."/>
            <person name="Turgeon B."/>
            <person name="Goodwin S."/>
            <person name="Spatafora J."/>
            <person name="Crous P."/>
            <person name="Grigoriev I."/>
        </authorList>
    </citation>
    <scope>NUCLEOTIDE SEQUENCE</scope>
    <source>
        <strain evidence="5">CBS 101060</strain>
    </source>
</reference>
<organism evidence="5 6">
    <name type="scientific">Patellaria atrata CBS 101060</name>
    <dbReference type="NCBI Taxonomy" id="1346257"/>
    <lineage>
        <taxon>Eukaryota</taxon>
        <taxon>Fungi</taxon>
        <taxon>Dikarya</taxon>
        <taxon>Ascomycota</taxon>
        <taxon>Pezizomycotina</taxon>
        <taxon>Dothideomycetes</taxon>
        <taxon>Dothideomycetes incertae sedis</taxon>
        <taxon>Patellariales</taxon>
        <taxon>Patellariaceae</taxon>
        <taxon>Patellaria</taxon>
    </lineage>
</organism>
<dbReference type="GO" id="GO:0071467">
    <property type="term" value="P:cellular response to pH"/>
    <property type="evidence" value="ECO:0007669"/>
    <property type="project" value="InterPro"/>
</dbReference>
<dbReference type="GO" id="GO:0005886">
    <property type="term" value="C:plasma membrane"/>
    <property type="evidence" value="ECO:0007669"/>
    <property type="project" value="TreeGrafter"/>
</dbReference>
<evidence type="ECO:0000313" key="6">
    <source>
        <dbReference type="Proteomes" id="UP000799429"/>
    </source>
</evidence>
<dbReference type="PANTHER" id="PTHR40463:SF1">
    <property type="entry name" value="PH-RESPONSE REGULATOR PROTEIN PALC"/>
    <property type="match status" value="1"/>
</dbReference>
<dbReference type="PROSITE" id="PS51180">
    <property type="entry name" value="BRO1"/>
    <property type="match status" value="1"/>
</dbReference>
<accession>A0A9P4S591</accession>
<dbReference type="InterPro" id="IPR004328">
    <property type="entry name" value="BRO1_dom"/>
</dbReference>
<keyword evidence="6" id="KW-1185">Reference proteome</keyword>
<dbReference type="OrthoDB" id="10266451at2759"/>
<evidence type="ECO:0000313" key="5">
    <source>
        <dbReference type="EMBL" id="KAF2836447.1"/>
    </source>
</evidence>
<dbReference type="PANTHER" id="PTHR40463">
    <property type="entry name" value="PH-RESPONSE REGULATOR PROTEIN PALC"/>
    <property type="match status" value="1"/>
</dbReference>
<evidence type="ECO:0000256" key="2">
    <source>
        <dbReference type="ARBA" id="ARBA00022193"/>
    </source>
</evidence>
<feature type="domain" description="BRO1" evidence="4">
    <location>
        <begin position="1"/>
        <end position="462"/>
    </location>
</feature>
<dbReference type="Proteomes" id="UP000799429">
    <property type="component" value="Unassembled WGS sequence"/>
</dbReference>
<evidence type="ECO:0000256" key="3">
    <source>
        <dbReference type="SAM" id="MobiDB-lite"/>
    </source>
</evidence>
<sequence>MPYPFTLPTTSHISFSDFFSSSTHPSLPLSATTSRGVLRDALKRHKRLPLSSQASNLPSILAALNEYIPYLLALDNGLSGQNIANEEIDVVLQNELIVEWRTTLSSTIPGREPPRVKLRSLEVEIFFVLTTLAETYILLARSQLHALYNPSAFLSPEQRTAAIAAAMKHLLDANAAHAYLVARSQHSHSPPATGPPDISPPLHSALAALSLAEATLIAVLKDDPYPSVVADARNKENKDWMFKAPSIPKVRAHLFARLCIAASEHAARAAVMLGRVKGVDEGLIKYVDDLRRTAKARACRFFGIDAEAGGATAEGIAWLRGAKGELGIMVGKEGEEGKVSGLSKLKKGWQERREDKRVEKGGEWGIDAGKAEEGRVVEMLEVKWVKQNDMISTSPIPPIAPLLSRMPTGREYHQNPPIFHPPSLDADIITRMRAPPDPSGETFKSQEADSADEDEEGRGTPIGAFPGTSREYDNSTPGYY</sequence>
<evidence type="ECO:0000259" key="4">
    <source>
        <dbReference type="PROSITE" id="PS51180"/>
    </source>
</evidence>
<dbReference type="AlphaFoldDB" id="A0A9P4S591"/>